<evidence type="ECO:0000256" key="4">
    <source>
        <dbReference type="ARBA" id="ARBA00023125"/>
    </source>
</evidence>
<dbReference type="SMART" id="SM00692">
    <property type="entry name" value="DM3"/>
    <property type="match status" value="1"/>
</dbReference>
<proteinExistence type="predicted"/>
<comment type="caution">
    <text evidence="8">The sequence shown here is derived from an EMBL/GenBank/DDBJ whole genome shotgun (WGS) entry which is preliminary data.</text>
</comment>
<dbReference type="SUPFAM" id="SSF57716">
    <property type="entry name" value="Glucocorticoid receptor-like (DNA-binding domain)"/>
    <property type="match status" value="1"/>
</dbReference>
<protein>
    <recommendedName>
        <fullName evidence="7">THAP-type domain-containing protein</fullName>
    </recommendedName>
</protein>
<keyword evidence="3" id="KW-0862">Zinc</keyword>
<keyword evidence="1" id="KW-0479">Metal-binding</keyword>
<sequence length="305" mass="35531">MPVCIVSGCGNRHTKASKIYLASFPSEKDTERRKLWIKNVFKDQPYRQPSIYYYVCEDHFEDNMWEKVRVDGKRKLKKNAVPTIFHRRKCNDSSNECVSQMSEDVRASELDEPKIIHTAPVHSSAISHLAEASDSVFSNEEANGPSDVENDTEALKKRLKQTEQMLEEARNQLTELKKKFEQEPHETNKIVRRLEQSNIQLRKCKKKLWKKNKLMMEKLNRQNGLKRAVRKMLTEDQLEVLTRKASRGIKWSIETMTKALQLKFLCGSIGYEELRASNMPLPSQRTLRRFCLQLMSKRAASAKKV</sequence>
<evidence type="ECO:0000256" key="5">
    <source>
        <dbReference type="PROSITE-ProRule" id="PRU00309"/>
    </source>
</evidence>
<dbReference type="AlphaFoldDB" id="A0AA39FA49"/>
<reference evidence="8" key="1">
    <citation type="journal article" date="2023" name="bioRxiv">
        <title>Scaffold-level genome assemblies of two parasitoid biocontrol wasps reveal the parthenogenesis mechanism and an associated novel virus.</title>
        <authorList>
            <person name="Inwood S."/>
            <person name="Skelly J."/>
            <person name="Guhlin J."/>
            <person name="Harrop T."/>
            <person name="Goldson S."/>
            <person name="Dearden P."/>
        </authorList>
    </citation>
    <scope>NUCLEOTIDE SEQUENCE</scope>
    <source>
        <strain evidence="8">Irish</strain>
        <tissue evidence="8">Whole body</tissue>
    </source>
</reference>
<accession>A0AA39FA49</accession>
<keyword evidence="9" id="KW-1185">Reference proteome</keyword>
<keyword evidence="4 5" id="KW-0238">DNA-binding</keyword>
<evidence type="ECO:0000313" key="8">
    <source>
        <dbReference type="EMBL" id="KAK0165726.1"/>
    </source>
</evidence>
<evidence type="ECO:0000256" key="6">
    <source>
        <dbReference type="SAM" id="Coils"/>
    </source>
</evidence>
<gene>
    <name evidence="8" type="ORF">PV328_004225</name>
</gene>
<organism evidence="8 9">
    <name type="scientific">Microctonus aethiopoides</name>
    <dbReference type="NCBI Taxonomy" id="144406"/>
    <lineage>
        <taxon>Eukaryota</taxon>
        <taxon>Metazoa</taxon>
        <taxon>Ecdysozoa</taxon>
        <taxon>Arthropoda</taxon>
        <taxon>Hexapoda</taxon>
        <taxon>Insecta</taxon>
        <taxon>Pterygota</taxon>
        <taxon>Neoptera</taxon>
        <taxon>Endopterygota</taxon>
        <taxon>Hymenoptera</taxon>
        <taxon>Apocrita</taxon>
        <taxon>Ichneumonoidea</taxon>
        <taxon>Braconidae</taxon>
        <taxon>Euphorinae</taxon>
        <taxon>Microctonus</taxon>
    </lineage>
</organism>
<evidence type="ECO:0000259" key="7">
    <source>
        <dbReference type="PROSITE" id="PS50950"/>
    </source>
</evidence>
<dbReference type="InterPro" id="IPR026516">
    <property type="entry name" value="THAP1/10"/>
</dbReference>
<keyword evidence="6" id="KW-0175">Coiled coil</keyword>
<reference evidence="8" key="2">
    <citation type="submission" date="2023-03" db="EMBL/GenBank/DDBJ databases">
        <authorList>
            <person name="Inwood S.N."/>
            <person name="Skelly J.G."/>
            <person name="Guhlin J."/>
            <person name="Harrop T.W.R."/>
            <person name="Goldson S.G."/>
            <person name="Dearden P.K."/>
        </authorList>
    </citation>
    <scope>NUCLEOTIDE SEQUENCE</scope>
    <source>
        <strain evidence="8">Irish</strain>
        <tissue evidence="8">Whole body</tissue>
    </source>
</reference>
<dbReference type="SMART" id="SM00980">
    <property type="entry name" value="THAP"/>
    <property type="match status" value="1"/>
</dbReference>
<dbReference type="Proteomes" id="UP001168990">
    <property type="component" value="Unassembled WGS sequence"/>
</dbReference>
<dbReference type="PANTHER" id="PTHR46600">
    <property type="entry name" value="THAP DOMAIN-CONTAINING"/>
    <property type="match status" value="1"/>
</dbReference>
<dbReference type="GO" id="GO:0008270">
    <property type="term" value="F:zinc ion binding"/>
    <property type="evidence" value="ECO:0007669"/>
    <property type="project" value="UniProtKB-KW"/>
</dbReference>
<dbReference type="EMBL" id="JAQQBS010001422">
    <property type="protein sequence ID" value="KAK0165726.1"/>
    <property type="molecule type" value="Genomic_DNA"/>
</dbReference>
<dbReference type="PANTHER" id="PTHR46600:SF11">
    <property type="entry name" value="THAP DOMAIN-CONTAINING PROTEIN 10"/>
    <property type="match status" value="1"/>
</dbReference>
<feature type="domain" description="THAP-type" evidence="7">
    <location>
        <begin position="1"/>
        <end position="85"/>
    </location>
</feature>
<dbReference type="InterPro" id="IPR006612">
    <property type="entry name" value="THAP_Znf"/>
</dbReference>
<evidence type="ECO:0000313" key="9">
    <source>
        <dbReference type="Proteomes" id="UP001168990"/>
    </source>
</evidence>
<dbReference type="GO" id="GO:0043565">
    <property type="term" value="F:sequence-specific DNA binding"/>
    <property type="evidence" value="ECO:0007669"/>
    <property type="project" value="InterPro"/>
</dbReference>
<evidence type="ECO:0000256" key="2">
    <source>
        <dbReference type="ARBA" id="ARBA00022771"/>
    </source>
</evidence>
<dbReference type="Pfam" id="PF05485">
    <property type="entry name" value="THAP"/>
    <property type="match status" value="1"/>
</dbReference>
<evidence type="ECO:0000256" key="3">
    <source>
        <dbReference type="ARBA" id="ARBA00022833"/>
    </source>
</evidence>
<dbReference type="PROSITE" id="PS50950">
    <property type="entry name" value="ZF_THAP"/>
    <property type="match status" value="1"/>
</dbReference>
<evidence type="ECO:0000256" key="1">
    <source>
        <dbReference type="ARBA" id="ARBA00022723"/>
    </source>
</evidence>
<keyword evidence="2 5" id="KW-0863">Zinc-finger</keyword>
<name>A0AA39FA49_9HYME</name>
<feature type="coiled-coil region" evidence="6">
    <location>
        <begin position="152"/>
        <end position="186"/>
    </location>
</feature>